<evidence type="ECO:0000256" key="7">
    <source>
        <dbReference type="SAM" id="Phobius"/>
    </source>
</evidence>
<feature type="region of interest" description="Disordered" evidence="6">
    <location>
        <begin position="206"/>
        <end position="241"/>
    </location>
</feature>
<dbReference type="GO" id="GO:0016020">
    <property type="term" value="C:membrane"/>
    <property type="evidence" value="ECO:0007669"/>
    <property type="project" value="UniProtKB-SubCell"/>
</dbReference>
<accession>A0A1I8BB16</accession>
<feature type="transmembrane region" description="Helical" evidence="7">
    <location>
        <begin position="20"/>
        <end position="42"/>
    </location>
</feature>
<evidence type="ECO:0000256" key="4">
    <source>
        <dbReference type="ARBA" id="ARBA00022989"/>
    </source>
</evidence>
<feature type="transmembrane region" description="Helical" evidence="7">
    <location>
        <begin position="176"/>
        <end position="196"/>
    </location>
</feature>
<dbReference type="PANTHER" id="PTHR43385">
    <property type="entry name" value="RIBOFLAVIN TRANSPORTER RIBJ"/>
    <property type="match status" value="1"/>
</dbReference>
<evidence type="ECO:0000256" key="3">
    <source>
        <dbReference type="ARBA" id="ARBA00022692"/>
    </source>
</evidence>
<dbReference type="PANTHER" id="PTHR43385:SF1">
    <property type="entry name" value="RIBOFLAVIN TRANSPORTER RIBJ"/>
    <property type="match status" value="1"/>
</dbReference>
<keyword evidence="8" id="KW-1185">Reference proteome</keyword>
<evidence type="ECO:0000313" key="8">
    <source>
        <dbReference type="Proteomes" id="UP000095281"/>
    </source>
</evidence>
<feature type="transmembrane region" description="Helical" evidence="7">
    <location>
        <begin position="125"/>
        <end position="146"/>
    </location>
</feature>
<feature type="transmembrane region" description="Helical" evidence="7">
    <location>
        <begin position="277"/>
        <end position="300"/>
    </location>
</feature>
<dbReference type="SUPFAM" id="SSF103473">
    <property type="entry name" value="MFS general substrate transporter"/>
    <property type="match status" value="1"/>
</dbReference>
<feature type="transmembrane region" description="Helical" evidence="7">
    <location>
        <begin position="82"/>
        <end position="104"/>
    </location>
</feature>
<keyword evidence="2" id="KW-0813">Transport</keyword>
<name>A0A1I8BB16_MELHA</name>
<organism evidence="8 9">
    <name type="scientific">Meloidogyne hapla</name>
    <name type="common">Root-knot nematode worm</name>
    <dbReference type="NCBI Taxonomy" id="6305"/>
    <lineage>
        <taxon>Eukaryota</taxon>
        <taxon>Metazoa</taxon>
        <taxon>Ecdysozoa</taxon>
        <taxon>Nematoda</taxon>
        <taxon>Chromadorea</taxon>
        <taxon>Rhabditida</taxon>
        <taxon>Tylenchina</taxon>
        <taxon>Tylenchomorpha</taxon>
        <taxon>Tylenchoidea</taxon>
        <taxon>Meloidogynidae</taxon>
        <taxon>Meloidogyninae</taxon>
        <taxon>Meloidogyne</taxon>
    </lineage>
</organism>
<dbReference type="WBParaSite" id="MhA1_Contig1724.frz3.gene8">
    <property type="protein sequence ID" value="MhA1_Contig1724.frz3.gene8"/>
    <property type="gene ID" value="MhA1_Contig1724.frz3.gene8"/>
</dbReference>
<feature type="transmembrane region" description="Helical" evidence="7">
    <location>
        <begin position="312"/>
        <end position="339"/>
    </location>
</feature>
<feature type="transmembrane region" description="Helical" evidence="7">
    <location>
        <begin position="54"/>
        <end position="76"/>
    </location>
</feature>
<keyword evidence="3 7" id="KW-0812">Transmembrane</keyword>
<evidence type="ECO:0000256" key="2">
    <source>
        <dbReference type="ARBA" id="ARBA00022448"/>
    </source>
</evidence>
<dbReference type="GO" id="GO:0022857">
    <property type="term" value="F:transmembrane transporter activity"/>
    <property type="evidence" value="ECO:0007669"/>
    <property type="project" value="InterPro"/>
</dbReference>
<dbReference type="AlphaFoldDB" id="A0A1I8BB16"/>
<dbReference type="InterPro" id="IPR052983">
    <property type="entry name" value="MFS_Riboflavin_Transporter"/>
</dbReference>
<evidence type="ECO:0000256" key="1">
    <source>
        <dbReference type="ARBA" id="ARBA00004141"/>
    </source>
</evidence>
<proteinExistence type="predicted"/>
<dbReference type="InterPro" id="IPR036259">
    <property type="entry name" value="MFS_trans_sf"/>
</dbReference>
<dbReference type="Pfam" id="PF07690">
    <property type="entry name" value="MFS_1"/>
    <property type="match status" value="1"/>
</dbReference>
<evidence type="ECO:0000313" key="9">
    <source>
        <dbReference type="WBParaSite" id="MhA1_Contig1724.frz3.gene8"/>
    </source>
</evidence>
<reference evidence="9" key="1">
    <citation type="submission" date="2016-11" db="UniProtKB">
        <authorList>
            <consortium name="WormBaseParasite"/>
        </authorList>
    </citation>
    <scope>IDENTIFICATION</scope>
</reference>
<evidence type="ECO:0000256" key="6">
    <source>
        <dbReference type="SAM" id="MobiDB-lite"/>
    </source>
</evidence>
<comment type="subcellular location">
    <subcellularLocation>
        <location evidence="1">Membrane</location>
        <topology evidence="1">Multi-pass membrane protein</topology>
    </subcellularLocation>
</comment>
<dbReference type="Proteomes" id="UP000095281">
    <property type="component" value="Unplaced"/>
</dbReference>
<evidence type="ECO:0000256" key="5">
    <source>
        <dbReference type="ARBA" id="ARBA00023136"/>
    </source>
</evidence>
<protein>
    <submittedName>
        <fullName evidence="9">MFS domain-containing protein</fullName>
    </submittedName>
</protein>
<keyword evidence="5 7" id="KW-0472">Membrane</keyword>
<dbReference type="Gene3D" id="1.20.1250.20">
    <property type="entry name" value="MFS general substrate transporter like domains"/>
    <property type="match status" value="1"/>
</dbReference>
<feature type="transmembrane region" description="Helical" evidence="7">
    <location>
        <begin position="236"/>
        <end position="257"/>
    </location>
</feature>
<dbReference type="OMA" id="TMQCASI"/>
<keyword evidence="4 7" id="KW-1133">Transmembrane helix</keyword>
<dbReference type="InterPro" id="IPR011701">
    <property type="entry name" value="MFS"/>
</dbReference>
<feature type="compositionally biased region" description="Low complexity" evidence="6">
    <location>
        <begin position="232"/>
        <end position="241"/>
    </location>
</feature>
<sequence>METEDHLIKLLPASWRAPVVITAGVVLQFTFGLVYTFAGFPFSMLTGGYLERLLGARWGAAFGSVLYTGSLALSYFSIQESYFLLIVTMGLFASFGIGVAYNCVLIQCQKAGIFKYNFKWLPHRVGLVSGIITAGFGSGAFIISPVQTKFINPENLNVNEEGFFTQKELLERVPQLFLLLAFIFGILQFVGLFFLADPKYPNNNESVFHDEKESEDENKENKESQKRPLLKSRSSITSSHSHTSYGLITTTTAALYLTSPTISTKKAYGQTFIHDDFFLATVSSFAAATNCLSRIFWGAFADRASYRLTMSIACSLGAALMWTLGLVELINSPILFFIWAS</sequence>